<dbReference type="InterPro" id="IPR011333">
    <property type="entry name" value="SKP1/BTB/POZ_sf"/>
</dbReference>
<dbReference type="EMBL" id="HBUE01119600">
    <property type="protein sequence ID" value="CAG6491778.1"/>
    <property type="molecule type" value="Transcribed_RNA"/>
</dbReference>
<evidence type="ECO:0000259" key="2">
    <source>
        <dbReference type="PROSITE" id="PS50144"/>
    </source>
</evidence>
<dbReference type="SMART" id="SM00225">
    <property type="entry name" value="BTB"/>
    <property type="match status" value="1"/>
</dbReference>
<feature type="domain" description="MATH" evidence="2">
    <location>
        <begin position="23"/>
        <end position="148"/>
    </location>
</feature>
<dbReference type="CDD" id="cd00121">
    <property type="entry name" value="MATH"/>
    <property type="match status" value="1"/>
</dbReference>
<dbReference type="AlphaFoldDB" id="A0A8D8DHW1"/>
<evidence type="ECO:0000313" key="3">
    <source>
        <dbReference type="EMBL" id="CAG6511144.1"/>
    </source>
</evidence>
<dbReference type="EMBL" id="HBUE01267979">
    <property type="protein sequence ID" value="CAG6562550.1"/>
    <property type="molecule type" value="Transcribed_RNA"/>
</dbReference>
<proteinExistence type="predicted"/>
<name>A0A8D8DHW1_CULPI</name>
<dbReference type="Pfam" id="PF22486">
    <property type="entry name" value="MATH_2"/>
    <property type="match status" value="1"/>
</dbReference>
<dbReference type="Pfam" id="PF00651">
    <property type="entry name" value="BTB"/>
    <property type="match status" value="1"/>
</dbReference>
<dbReference type="Gene3D" id="3.30.710.10">
    <property type="entry name" value="Potassium Channel Kv1.1, Chain A"/>
    <property type="match status" value="1"/>
</dbReference>
<dbReference type="SUPFAM" id="SSF49599">
    <property type="entry name" value="TRAF domain-like"/>
    <property type="match status" value="1"/>
</dbReference>
<dbReference type="PROSITE" id="PS50097">
    <property type="entry name" value="BTB"/>
    <property type="match status" value="1"/>
</dbReference>
<feature type="domain" description="BTB" evidence="1">
    <location>
        <begin position="186"/>
        <end position="253"/>
    </location>
</feature>
<dbReference type="FunFam" id="3.30.710.10:FF:000159">
    <property type="entry name" value="Speckle-type POZ protein B"/>
    <property type="match status" value="1"/>
</dbReference>
<organism evidence="3">
    <name type="scientific">Culex pipiens</name>
    <name type="common">House mosquito</name>
    <dbReference type="NCBI Taxonomy" id="7175"/>
    <lineage>
        <taxon>Eukaryota</taxon>
        <taxon>Metazoa</taxon>
        <taxon>Ecdysozoa</taxon>
        <taxon>Arthropoda</taxon>
        <taxon>Hexapoda</taxon>
        <taxon>Insecta</taxon>
        <taxon>Pterygota</taxon>
        <taxon>Neoptera</taxon>
        <taxon>Endopterygota</taxon>
        <taxon>Diptera</taxon>
        <taxon>Nematocera</taxon>
        <taxon>Culicoidea</taxon>
        <taxon>Culicidae</taxon>
        <taxon>Culicinae</taxon>
        <taxon>Culicini</taxon>
        <taxon>Culex</taxon>
        <taxon>Culex</taxon>
    </lineage>
</organism>
<evidence type="ECO:0000259" key="1">
    <source>
        <dbReference type="PROSITE" id="PS50097"/>
    </source>
</evidence>
<dbReference type="InterPro" id="IPR000210">
    <property type="entry name" value="BTB/POZ_dom"/>
</dbReference>
<dbReference type="Gene3D" id="2.60.210.10">
    <property type="entry name" value="Apoptosis, Tumor Necrosis Factor Receptor Associated Protein 2, Chain A"/>
    <property type="match status" value="1"/>
</dbReference>
<protein>
    <submittedName>
        <fullName evidence="3">TD and POZ domain-containing protein 2</fullName>
    </submittedName>
</protein>
<dbReference type="EMBL" id="HBUE01162781">
    <property type="protein sequence ID" value="CAG6511143.1"/>
    <property type="molecule type" value="Transcribed_RNA"/>
</dbReference>
<dbReference type="InterPro" id="IPR002083">
    <property type="entry name" value="MATH/TRAF_dom"/>
</dbReference>
<dbReference type="GO" id="GO:0030163">
    <property type="term" value="P:protein catabolic process"/>
    <property type="evidence" value="ECO:0007669"/>
    <property type="project" value="UniProtKB-ARBA"/>
</dbReference>
<dbReference type="EMBL" id="HBUE01267978">
    <property type="protein sequence ID" value="CAG6562549.1"/>
    <property type="molecule type" value="Transcribed_RNA"/>
</dbReference>
<sequence length="348" mass="39471">MSDKNEQIGVFQEKYNTSIKRKQYDFTWRISQLSTWLANVEGVQCSPVFPSDSKEKIRWELRFYPKSYTVDQYCSLFLKMHSSMNPQKDVPVTSNLALMDSKGKIFFKLVVSAKFKANESRGYTQFFLLETLLQKIQPEDELSIKCTIEAQVEIVTKPEKVMKLPEIVSSSLSQDLETLVGDEQFGDVTMVVCGEKQLAHRNILAARSPVFAAMFSHPLKESVENCVVVEDVEPTVFKALLRYIYTDKVTCLDTKAQELYAAADKYGLPALKSLCRNNILEKLCPENAADTLKLADLHSDLEMKRYTLAFFSGSKAAQMTKTAGWKDMVRTHPHLVDEAFDALAARVP</sequence>
<accession>A0A8D8DHW1</accession>
<reference evidence="3" key="1">
    <citation type="submission" date="2021-05" db="EMBL/GenBank/DDBJ databases">
        <authorList>
            <person name="Alioto T."/>
            <person name="Alioto T."/>
            <person name="Gomez Garrido J."/>
        </authorList>
    </citation>
    <scope>NUCLEOTIDE SEQUENCE</scope>
</reference>
<dbReference type="PANTHER" id="PTHR24413">
    <property type="entry name" value="SPECKLE-TYPE POZ PROTEIN"/>
    <property type="match status" value="1"/>
</dbReference>
<dbReference type="Gene3D" id="6.20.250.50">
    <property type="match status" value="1"/>
</dbReference>
<dbReference type="EMBL" id="HBUE01162782">
    <property type="protein sequence ID" value="CAG6511144.1"/>
    <property type="molecule type" value="Transcribed_RNA"/>
</dbReference>
<dbReference type="SUPFAM" id="SSF54695">
    <property type="entry name" value="POZ domain"/>
    <property type="match status" value="1"/>
</dbReference>
<dbReference type="PROSITE" id="PS50144">
    <property type="entry name" value="MATH"/>
    <property type="match status" value="1"/>
</dbReference>
<dbReference type="InterPro" id="IPR008974">
    <property type="entry name" value="TRAF-like"/>
</dbReference>